<evidence type="ECO:0000313" key="1">
    <source>
        <dbReference type="EMBL" id="TWU50789.1"/>
    </source>
</evidence>
<proteinExistence type="predicted"/>
<dbReference type="AlphaFoldDB" id="A0A5C6ETJ3"/>
<dbReference type="Proteomes" id="UP000318288">
    <property type="component" value="Unassembled WGS sequence"/>
</dbReference>
<dbReference type="EMBL" id="SJPW01000005">
    <property type="protein sequence ID" value="TWU50789.1"/>
    <property type="molecule type" value="Genomic_DNA"/>
</dbReference>
<protein>
    <recommendedName>
        <fullName evidence="3">PsbP C-terminal domain-containing protein</fullName>
    </recommendedName>
</protein>
<gene>
    <name evidence="1" type="ORF">Poly51_40820</name>
</gene>
<dbReference type="RefSeq" id="WP_146459475.1">
    <property type="nucleotide sequence ID" value="NZ_SJPW01000005.1"/>
</dbReference>
<evidence type="ECO:0008006" key="3">
    <source>
        <dbReference type="Google" id="ProtNLM"/>
    </source>
</evidence>
<dbReference type="OrthoDB" id="213056at2"/>
<organism evidence="1 2">
    <name type="scientific">Rubripirellula tenax</name>
    <dbReference type="NCBI Taxonomy" id="2528015"/>
    <lineage>
        <taxon>Bacteria</taxon>
        <taxon>Pseudomonadati</taxon>
        <taxon>Planctomycetota</taxon>
        <taxon>Planctomycetia</taxon>
        <taxon>Pirellulales</taxon>
        <taxon>Pirellulaceae</taxon>
        <taxon>Rubripirellula</taxon>
    </lineage>
</organism>
<evidence type="ECO:0000313" key="2">
    <source>
        <dbReference type="Proteomes" id="UP000318288"/>
    </source>
</evidence>
<comment type="caution">
    <text evidence="1">The sequence shown here is derived from an EMBL/GenBank/DDBJ whole genome shotgun (WGS) entry which is preliminary data.</text>
</comment>
<name>A0A5C6ETJ3_9BACT</name>
<keyword evidence="2" id="KW-1185">Reference proteome</keyword>
<accession>A0A5C6ETJ3</accession>
<sequence length="141" mass="16156">MPSTFESLGIKFLYPDNWVIAQRPVEEGIEGVTFDLPTGGFFSLERARNVSSNDELIEQVEASIAKEYGEVEREVVETADAKPGEQTVDFRFYYLDLVIASRLMIARIDDRKFVIQMQAESRDFDANELVFQAILKQIRPE</sequence>
<reference evidence="1 2" key="1">
    <citation type="submission" date="2019-02" db="EMBL/GenBank/DDBJ databases">
        <title>Deep-cultivation of Planctomycetes and their phenomic and genomic characterization uncovers novel biology.</title>
        <authorList>
            <person name="Wiegand S."/>
            <person name="Jogler M."/>
            <person name="Boedeker C."/>
            <person name="Pinto D."/>
            <person name="Vollmers J."/>
            <person name="Rivas-Marin E."/>
            <person name="Kohn T."/>
            <person name="Peeters S.H."/>
            <person name="Heuer A."/>
            <person name="Rast P."/>
            <person name="Oberbeckmann S."/>
            <person name="Bunk B."/>
            <person name="Jeske O."/>
            <person name="Meyerdierks A."/>
            <person name="Storesund J.E."/>
            <person name="Kallscheuer N."/>
            <person name="Luecker S."/>
            <person name="Lage O.M."/>
            <person name="Pohl T."/>
            <person name="Merkel B.J."/>
            <person name="Hornburger P."/>
            <person name="Mueller R.-W."/>
            <person name="Bruemmer F."/>
            <person name="Labrenz M."/>
            <person name="Spormann A.M."/>
            <person name="Op Den Camp H."/>
            <person name="Overmann J."/>
            <person name="Amann R."/>
            <person name="Jetten M.S.M."/>
            <person name="Mascher T."/>
            <person name="Medema M.H."/>
            <person name="Devos D.P."/>
            <person name="Kaster A.-K."/>
            <person name="Ovreas L."/>
            <person name="Rohde M."/>
            <person name="Galperin M.Y."/>
            <person name="Jogler C."/>
        </authorList>
    </citation>
    <scope>NUCLEOTIDE SEQUENCE [LARGE SCALE GENOMIC DNA]</scope>
    <source>
        <strain evidence="1 2">Poly51</strain>
    </source>
</reference>